<proteinExistence type="predicted"/>
<feature type="compositionally biased region" description="Low complexity" evidence="1">
    <location>
        <begin position="9"/>
        <end position="18"/>
    </location>
</feature>
<feature type="compositionally biased region" description="Polar residues" evidence="1">
    <location>
        <begin position="224"/>
        <end position="237"/>
    </location>
</feature>
<evidence type="ECO:0000256" key="1">
    <source>
        <dbReference type="SAM" id="MobiDB-lite"/>
    </source>
</evidence>
<dbReference type="EMBL" id="JACTAM010002146">
    <property type="protein sequence ID" value="KAI2645723.1"/>
    <property type="molecule type" value="Genomic_DNA"/>
</dbReference>
<feature type="compositionally biased region" description="Low complexity" evidence="1">
    <location>
        <begin position="339"/>
        <end position="376"/>
    </location>
</feature>
<comment type="caution">
    <text evidence="2">The sequence shown here is derived from an EMBL/GenBank/DDBJ whole genome shotgun (WGS) entry which is preliminary data.</text>
</comment>
<evidence type="ECO:0000313" key="3">
    <source>
        <dbReference type="Proteomes" id="UP000830375"/>
    </source>
</evidence>
<evidence type="ECO:0000313" key="2">
    <source>
        <dbReference type="EMBL" id="KAI2645723.1"/>
    </source>
</evidence>
<organism evidence="2 3">
    <name type="scientific">Labeo rohita</name>
    <name type="common">Indian major carp</name>
    <name type="synonym">Cyprinus rohita</name>
    <dbReference type="NCBI Taxonomy" id="84645"/>
    <lineage>
        <taxon>Eukaryota</taxon>
        <taxon>Metazoa</taxon>
        <taxon>Chordata</taxon>
        <taxon>Craniata</taxon>
        <taxon>Vertebrata</taxon>
        <taxon>Euteleostomi</taxon>
        <taxon>Actinopterygii</taxon>
        <taxon>Neopterygii</taxon>
        <taxon>Teleostei</taxon>
        <taxon>Ostariophysi</taxon>
        <taxon>Cypriniformes</taxon>
        <taxon>Cyprinidae</taxon>
        <taxon>Labeoninae</taxon>
        <taxon>Labeonini</taxon>
        <taxon>Labeo</taxon>
    </lineage>
</organism>
<keyword evidence="3" id="KW-1185">Reference proteome</keyword>
<feature type="region of interest" description="Disordered" evidence="1">
    <location>
        <begin position="1"/>
        <end position="21"/>
    </location>
</feature>
<protein>
    <submittedName>
        <fullName evidence="2">Nucleolar protein 9</fullName>
    </submittedName>
</protein>
<dbReference type="Proteomes" id="UP000830375">
    <property type="component" value="Unassembled WGS sequence"/>
</dbReference>
<sequence>MGPDDEPRMSSMSGAGSSPTSCLNTCVKLLPGPRDLTRGIALSRTTPRTLFLAPMTHYLVSSLCSFYRTRLNPTTRAQLSGNGPRESLAAYIEWVLVSSRSSWTTEDDTSPSPDPEPSQPSPRFAEHVQPSARAGHRARDAPEQDLTDFFGEVDEDMPALLPPSSKLPDCLDFPPTLPLFSPSIVAAASVPPPLPPGSPSPHPQPTICAVGSLQVCQSPSVSWLEDSSSLPPASESRTPLGPPTQWLHPGSQLPRLHRRPSAHQLPWAPSSLRLHLGRLLSRHRLRTLLLPLRLIAPSHQLRWAPLSLQLHLSPLSLQLRRGPPEHRLRLGRQSLGLRLGPPDPLCRPGSSVSASGSTSTCSASVSRPPGVVSPSSTMAPPSVSSTMGYHNGCGLGLTWLLLLRVPSVSSLAPPSVVSTMDFVVLLPGVRPPPKPPPTMIFCCHPTSTPLFLFFPWCEVAPSGRGE</sequence>
<reference evidence="2 3" key="1">
    <citation type="submission" date="2022-01" db="EMBL/GenBank/DDBJ databases">
        <title>A high-quality chromosome-level genome assembly of rohu carp, Labeo rohita.</title>
        <authorList>
            <person name="Arick M.A. II"/>
            <person name="Hsu C.-Y."/>
            <person name="Magbanua Z."/>
            <person name="Pechanova O."/>
            <person name="Grover C."/>
            <person name="Miller E."/>
            <person name="Thrash A."/>
            <person name="Ezzel L."/>
            <person name="Alam S."/>
            <person name="Benzie J."/>
            <person name="Hamilton M."/>
            <person name="Karsi A."/>
            <person name="Lawrence M.L."/>
            <person name="Peterson D.G."/>
        </authorList>
    </citation>
    <scope>NUCLEOTIDE SEQUENCE [LARGE SCALE GENOMIC DNA]</scope>
    <source>
        <strain evidence="3">BAU-BD-2019</strain>
        <tissue evidence="2">Blood</tissue>
    </source>
</reference>
<feature type="region of interest" description="Disordered" evidence="1">
    <location>
        <begin position="224"/>
        <end position="245"/>
    </location>
</feature>
<accession>A0ABQ8L4V6</accession>
<name>A0ABQ8L4V6_LABRO</name>
<feature type="region of interest" description="Disordered" evidence="1">
    <location>
        <begin position="103"/>
        <end position="142"/>
    </location>
</feature>
<feature type="region of interest" description="Disordered" evidence="1">
    <location>
        <begin position="339"/>
        <end position="379"/>
    </location>
</feature>
<gene>
    <name evidence="2" type="ORF">H4Q32_024193</name>
</gene>